<reference evidence="3" key="2">
    <citation type="submission" date="2020-10" db="UniProtKB">
        <authorList>
            <consortium name="WormBaseParasite"/>
        </authorList>
    </citation>
    <scope>IDENTIFICATION</scope>
</reference>
<name>A0A7E4VMM5_PANRE</name>
<reference evidence="2" key="1">
    <citation type="journal article" date="2013" name="Genetics">
        <title>The draft genome and transcriptome of Panagrellus redivivus are shaped by the harsh demands of a free-living lifestyle.</title>
        <authorList>
            <person name="Srinivasan J."/>
            <person name="Dillman A.R."/>
            <person name="Macchietto M.G."/>
            <person name="Heikkinen L."/>
            <person name="Lakso M."/>
            <person name="Fracchia K.M."/>
            <person name="Antoshechkin I."/>
            <person name="Mortazavi A."/>
            <person name="Wong G."/>
            <person name="Sternberg P.W."/>
        </authorList>
    </citation>
    <scope>NUCLEOTIDE SEQUENCE [LARGE SCALE GENOMIC DNA]</scope>
    <source>
        <strain evidence="2">MT8872</strain>
    </source>
</reference>
<keyword evidence="2" id="KW-1185">Reference proteome</keyword>
<dbReference type="AlphaFoldDB" id="A0A7E4VMM5"/>
<sequence>MKLCRLAGPHLCAHPCLIGRPLISPCETGQAVLLLIGGGLGAVVTVLLLALLILTRLFIRCGFRVIRARRARAEPVISDEVELRVPVARIEDNAWGEEVPLE</sequence>
<proteinExistence type="predicted"/>
<dbReference type="Proteomes" id="UP000492821">
    <property type="component" value="Unassembled WGS sequence"/>
</dbReference>
<protein>
    <submittedName>
        <fullName evidence="3">Envelope glycoprotein J</fullName>
    </submittedName>
</protein>
<evidence type="ECO:0000313" key="3">
    <source>
        <dbReference type="WBParaSite" id="Pan_g2240.t1"/>
    </source>
</evidence>
<keyword evidence="1" id="KW-0472">Membrane</keyword>
<dbReference type="WBParaSite" id="Pan_g2240.t1">
    <property type="protein sequence ID" value="Pan_g2240.t1"/>
    <property type="gene ID" value="Pan_g2240"/>
</dbReference>
<evidence type="ECO:0000256" key="1">
    <source>
        <dbReference type="SAM" id="Phobius"/>
    </source>
</evidence>
<evidence type="ECO:0000313" key="2">
    <source>
        <dbReference type="Proteomes" id="UP000492821"/>
    </source>
</evidence>
<feature type="transmembrane region" description="Helical" evidence="1">
    <location>
        <begin position="31"/>
        <end position="59"/>
    </location>
</feature>
<keyword evidence="1" id="KW-0812">Transmembrane</keyword>
<accession>A0A7E4VMM5</accession>
<keyword evidence="1" id="KW-1133">Transmembrane helix</keyword>
<organism evidence="2 3">
    <name type="scientific">Panagrellus redivivus</name>
    <name type="common">Microworm</name>
    <dbReference type="NCBI Taxonomy" id="6233"/>
    <lineage>
        <taxon>Eukaryota</taxon>
        <taxon>Metazoa</taxon>
        <taxon>Ecdysozoa</taxon>
        <taxon>Nematoda</taxon>
        <taxon>Chromadorea</taxon>
        <taxon>Rhabditida</taxon>
        <taxon>Tylenchina</taxon>
        <taxon>Panagrolaimomorpha</taxon>
        <taxon>Panagrolaimoidea</taxon>
        <taxon>Panagrolaimidae</taxon>
        <taxon>Panagrellus</taxon>
    </lineage>
</organism>